<dbReference type="EMBL" id="ABWP01000069">
    <property type="protein sequence ID" value="EEA84615.1"/>
    <property type="molecule type" value="Genomic_DNA"/>
</dbReference>
<reference evidence="1 2" key="1">
    <citation type="submission" date="2008-09" db="EMBL/GenBank/DDBJ databases">
        <authorList>
            <person name="Fulton L."/>
            <person name="Clifton S."/>
            <person name="Fulton B."/>
            <person name="Xu J."/>
            <person name="Minx P."/>
            <person name="Pepin K.H."/>
            <person name="Johnson M."/>
            <person name="Thiruvilangam P."/>
            <person name="Bhonagiri V."/>
            <person name="Nash W.E."/>
            <person name="Mardis E.R."/>
            <person name="Wilson R.K."/>
        </authorList>
    </citation>
    <scope>NUCLEOTIDE SEQUENCE [LARGE SCALE GENOMIC DNA]</scope>
    <source>
        <strain evidence="1 2">DSM 13275</strain>
    </source>
</reference>
<proteinExistence type="predicted"/>
<dbReference type="AlphaFoldDB" id="B6G0T7"/>
<sequence length="125" mass="14499">MFWSKKKEKKTLDIKLKDVFSIIKSDYDDGIAFCLIEFMLDDEMYTMGSVLTPNSDEIQENIYFVFNDDRYDTYDEFLENVEINGVKLSNSDEVITIVRAVIIDGDAMINTPWGDTRLAKMAIEK</sequence>
<dbReference type="eggNOG" id="ENOG5032M31">
    <property type="taxonomic scope" value="Bacteria"/>
</dbReference>
<comment type="caution">
    <text evidence="1">The sequence shown here is derived from an EMBL/GenBank/DDBJ whole genome shotgun (WGS) entry which is preliminary data.</text>
</comment>
<gene>
    <name evidence="1" type="ORF">CLOHIR_01743</name>
</gene>
<keyword evidence="2" id="KW-1185">Reference proteome</keyword>
<evidence type="ECO:0000313" key="1">
    <source>
        <dbReference type="EMBL" id="EEA84615.1"/>
    </source>
</evidence>
<organism evidence="1 2">
    <name type="scientific">Peptacetobacter hiranonis (strain DSM 13275 / JCM 10541 / KCTC 15199 / TO-931)</name>
    <name type="common">Clostridium hiranonis</name>
    <dbReference type="NCBI Taxonomy" id="500633"/>
    <lineage>
        <taxon>Bacteria</taxon>
        <taxon>Bacillati</taxon>
        <taxon>Bacillota</taxon>
        <taxon>Clostridia</taxon>
        <taxon>Peptostreptococcales</taxon>
        <taxon>Peptostreptococcaceae</taxon>
        <taxon>Peptacetobacter</taxon>
    </lineage>
</organism>
<dbReference type="HOGENOM" id="CLU_158552_0_0_9"/>
<accession>B6G0T7</accession>
<dbReference type="Proteomes" id="UP000003178">
    <property type="component" value="Unassembled WGS sequence"/>
</dbReference>
<dbReference type="OrthoDB" id="1645656at2"/>
<dbReference type="RefSeq" id="WP_006440603.1">
    <property type="nucleotide sequence ID" value="NZ_DS995358.1"/>
</dbReference>
<evidence type="ECO:0000313" key="2">
    <source>
        <dbReference type="Proteomes" id="UP000003178"/>
    </source>
</evidence>
<name>B6G0T7_PEPHT</name>
<protein>
    <submittedName>
        <fullName evidence="1">Uncharacterized protein</fullName>
    </submittedName>
</protein>
<dbReference type="STRING" id="500633.CLOHIR_01743"/>
<reference evidence="1 2" key="2">
    <citation type="submission" date="2008-10" db="EMBL/GenBank/DDBJ databases">
        <title>Draft genome sequence of Clostridium hiranonis (DSM 13275).</title>
        <authorList>
            <person name="Sudarsanam P."/>
            <person name="Ley R."/>
            <person name="Guruge J."/>
            <person name="Turnbaugh P.J."/>
            <person name="Mahowald M."/>
            <person name="Liep D."/>
            <person name="Gordon J."/>
        </authorList>
    </citation>
    <scope>NUCLEOTIDE SEQUENCE [LARGE SCALE GENOMIC DNA]</scope>
    <source>
        <strain evidence="1 2">DSM 13275</strain>
    </source>
</reference>